<evidence type="ECO:0000313" key="1">
    <source>
        <dbReference type="EMBL" id="KAH1096196.1"/>
    </source>
</evidence>
<dbReference type="AlphaFoldDB" id="A0A9D3VUA2"/>
<feature type="non-terminal residue" evidence="1">
    <location>
        <position position="67"/>
    </location>
</feature>
<protein>
    <submittedName>
        <fullName evidence="1">Uncharacterized protein</fullName>
    </submittedName>
</protein>
<name>A0A9D3VUA2_9ROSI</name>
<evidence type="ECO:0000313" key="2">
    <source>
        <dbReference type="Proteomes" id="UP000828251"/>
    </source>
</evidence>
<reference evidence="1 2" key="1">
    <citation type="journal article" date="2021" name="Plant Biotechnol. J.">
        <title>Multi-omics assisted identification of the key and species-specific regulatory components of drought-tolerant mechanisms in Gossypium stocksii.</title>
        <authorList>
            <person name="Yu D."/>
            <person name="Ke L."/>
            <person name="Zhang D."/>
            <person name="Wu Y."/>
            <person name="Sun Y."/>
            <person name="Mei J."/>
            <person name="Sun J."/>
            <person name="Sun Y."/>
        </authorList>
    </citation>
    <scope>NUCLEOTIDE SEQUENCE [LARGE SCALE GENOMIC DNA]</scope>
    <source>
        <strain evidence="2">cv. E1</strain>
        <tissue evidence="1">Leaf</tissue>
    </source>
</reference>
<comment type="caution">
    <text evidence="1">The sequence shown here is derived from an EMBL/GenBank/DDBJ whole genome shotgun (WGS) entry which is preliminary data.</text>
</comment>
<feature type="non-terminal residue" evidence="1">
    <location>
        <position position="1"/>
    </location>
</feature>
<dbReference type="EMBL" id="JAIQCV010000005">
    <property type="protein sequence ID" value="KAH1096196.1"/>
    <property type="molecule type" value="Genomic_DNA"/>
</dbReference>
<proteinExistence type="predicted"/>
<dbReference type="Proteomes" id="UP000828251">
    <property type="component" value="Unassembled WGS sequence"/>
</dbReference>
<organism evidence="1 2">
    <name type="scientific">Gossypium stocksii</name>
    <dbReference type="NCBI Taxonomy" id="47602"/>
    <lineage>
        <taxon>Eukaryota</taxon>
        <taxon>Viridiplantae</taxon>
        <taxon>Streptophyta</taxon>
        <taxon>Embryophyta</taxon>
        <taxon>Tracheophyta</taxon>
        <taxon>Spermatophyta</taxon>
        <taxon>Magnoliopsida</taxon>
        <taxon>eudicotyledons</taxon>
        <taxon>Gunneridae</taxon>
        <taxon>Pentapetalae</taxon>
        <taxon>rosids</taxon>
        <taxon>malvids</taxon>
        <taxon>Malvales</taxon>
        <taxon>Malvaceae</taxon>
        <taxon>Malvoideae</taxon>
        <taxon>Gossypium</taxon>
    </lineage>
</organism>
<gene>
    <name evidence="1" type="ORF">J1N35_013117</name>
</gene>
<sequence length="67" mass="7730">EEFEALVKAKRQSHICVKEGVRRKGLAMFKESSELLSLKPDLFKEMSGFAYQCYESLMTSYLPHLSL</sequence>
<accession>A0A9D3VUA2</accession>
<keyword evidence="2" id="KW-1185">Reference proteome</keyword>